<dbReference type="EMBL" id="MU274959">
    <property type="protein sequence ID" value="KAI0083588.1"/>
    <property type="molecule type" value="Genomic_DNA"/>
</dbReference>
<proteinExistence type="predicted"/>
<reference evidence="1" key="1">
    <citation type="journal article" date="2021" name="Environ. Microbiol.">
        <title>Gene family expansions and transcriptome signatures uncover fungal adaptations to wood decay.</title>
        <authorList>
            <person name="Hage H."/>
            <person name="Miyauchi S."/>
            <person name="Viragh M."/>
            <person name="Drula E."/>
            <person name="Min B."/>
            <person name="Chaduli D."/>
            <person name="Navarro D."/>
            <person name="Favel A."/>
            <person name="Norest M."/>
            <person name="Lesage-Meessen L."/>
            <person name="Balint B."/>
            <person name="Merenyi Z."/>
            <person name="de Eugenio L."/>
            <person name="Morin E."/>
            <person name="Martinez A.T."/>
            <person name="Baldrian P."/>
            <person name="Stursova M."/>
            <person name="Martinez M.J."/>
            <person name="Novotny C."/>
            <person name="Magnuson J.K."/>
            <person name="Spatafora J.W."/>
            <person name="Maurice S."/>
            <person name="Pangilinan J."/>
            <person name="Andreopoulos W."/>
            <person name="LaButti K."/>
            <person name="Hundley H."/>
            <person name="Na H."/>
            <person name="Kuo A."/>
            <person name="Barry K."/>
            <person name="Lipzen A."/>
            <person name="Henrissat B."/>
            <person name="Riley R."/>
            <person name="Ahrendt S."/>
            <person name="Nagy L.G."/>
            <person name="Grigoriev I.V."/>
            <person name="Martin F."/>
            <person name="Rosso M.N."/>
        </authorList>
    </citation>
    <scope>NUCLEOTIDE SEQUENCE</scope>
    <source>
        <strain evidence="1">CBS 384.51</strain>
    </source>
</reference>
<evidence type="ECO:0000313" key="1">
    <source>
        <dbReference type="EMBL" id="KAI0083588.1"/>
    </source>
</evidence>
<name>A0ACB8TNM5_9APHY</name>
<gene>
    <name evidence="1" type="ORF">BDY19DRAFT_649181</name>
</gene>
<evidence type="ECO:0000313" key="2">
    <source>
        <dbReference type="Proteomes" id="UP001055072"/>
    </source>
</evidence>
<organism evidence="1 2">
    <name type="scientific">Irpex rosettiformis</name>
    <dbReference type="NCBI Taxonomy" id="378272"/>
    <lineage>
        <taxon>Eukaryota</taxon>
        <taxon>Fungi</taxon>
        <taxon>Dikarya</taxon>
        <taxon>Basidiomycota</taxon>
        <taxon>Agaricomycotina</taxon>
        <taxon>Agaricomycetes</taxon>
        <taxon>Polyporales</taxon>
        <taxon>Irpicaceae</taxon>
        <taxon>Irpex</taxon>
    </lineage>
</organism>
<sequence>MLKGYPGAGLPEIVNRVEAKDITMAQVALACVLSKDGVSAPIVGGTTNLDNLKDILGGIQVKLAPEEIQRLEEAQSHNKPLSTCFSRSSKTYTRSPGPWLLLLGGTGNRINCLQRVRSSASILIL</sequence>
<accession>A0ACB8TNM5</accession>
<keyword evidence="2" id="KW-1185">Reference proteome</keyword>
<dbReference type="Proteomes" id="UP001055072">
    <property type="component" value="Unassembled WGS sequence"/>
</dbReference>
<comment type="caution">
    <text evidence="1">The sequence shown here is derived from an EMBL/GenBank/DDBJ whole genome shotgun (WGS) entry which is preliminary data.</text>
</comment>
<protein>
    <submittedName>
        <fullName evidence="1">Uncharacterized protein</fullName>
    </submittedName>
</protein>